<feature type="domain" description="N-acetyltransferase" evidence="1">
    <location>
        <begin position="11"/>
        <end position="147"/>
    </location>
</feature>
<dbReference type="Gene3D" id="3.40.630.30">
    <property type="match status" value="1"/>
</dbReference>
<evidence type="ECO:0000313" key="2">
    <source>
        <dbReference type="EMBL" id="GBF41855.1"/>
    </source>
</evidence>
<comment type="caution">
    <text evidence="2">The sequence shown here is derived from an EMBL/GenBank/DDBJ whole genome shotgun (WGS) entry which is preliminary data.</text>
</comment>
<dbReference type="PROSITE" id="PS51186">
    <property type="entry name" value="GNAT"/>
    <property type="match status" value="1"/>
</dbReference>
<dbReference type="InterPro" id="IPR000182">
    <property type="entry name" value="GNAT_dom"/>
</dbReference>
<reference evidence="3" key="1">
    <citation type="journal article" date="2019" name="Microbiol. Immunol.">
        <title>Molecular and phenotypic characterization of Leptospira johnsonii sp. nov., Leptospira ellinghausenii sp. nov. and Leptospira ryugenii sp. nov. isolated from soil and water in Japan.</title>
        <authorList>
            <person name="Masuzawa T."/>
            <person name="Saito M."/>
            <person name="Nakao R."/>
            <person name="Nikaido Y."/>
            <person name="Matsumoto M."/>
            <person name="Ogawa M."/>
            <person name="Yokoyama M."/>
            <person name="Hidaka Y."/>
            <person name="Tomita J."/>
            <person name="Sakakibara K."/>
            <person name="Suzuki K."/>
            <person name="Yasuda S."/>
            <person name="Sato H."/>
            <person name="Yamaguchi M."/>
            <person name="Yoshida S.I."/>
            <person name="Koizumi N."/>
            <person name="Kawamura Y."/>
        </authorList>
    </citation>
    <scope>NUCLEOTIDE SEQUENCE [LARGE SCALE GENOMIC DNA]</scope>
    <source>
        <strain evidence="3">E18</strain>
    </source>
</reference>
<dbReference type="SUPFAM" id="SSF55729">
    <property type="entry name" value="Acyl-CoA N-acyltransferases (Nat)"/>
    <property type="match status" value="1"/>
</dbReference>
<name>A0A2P2DB74_9LEPT</name>
<sequence length="151" mass="17372">METNKFEYQIERITNPSESLQEDLWKRLHDYSISKLGDESLASKEFFAILVKEGDTLIAASLCYLFFKGLNLQLLWVAEEKRGQDLGTKLLQEIETEAKRLGANLVFGYSFGFQAPKFYTKLGYEEVGMIPNYPEGQNCYFLCKKLTKDSP</sequence>
<evidence type="ECO:0000259" key="1">
    <source>
        <dbReference type="PROSITE" id="PS51186"/>
    </source>
</evidence>
<organism evidence="2 3">
    <name type="scientific">Leptospira ellinghausenii</name>
    <dbReference type="NCBI Taxonomy" id="1917822"/>
    <lineage>
        <taxon>Bacteria</taxon>
        <taxon>Pseudomonadati</taxon>
        <taxon>Spirochaetota</taxon>
        <taxon>Spirochaetia</taxon>
        <taxon>Leptospirales</taxon>
        <taxon>Leptospiraceae</taxon>
        <taxon>Leptospira</taxon>
    </lineage>
</organism>
<dbReference type="EMBL" id="BFAZ01000006">
    <property type="protein sequence ID" value="GBF41855.1"/>
    <property type="molecule type" value="Genomic_DNA"/>
</dbReference>
<dbReference type="InterPro" id="IPR016181">
    <property type="entry name" value="Acyl_CoA_acyltransferase"/>
</dbReference>
<keyword evidence="3" id="KW-1185">Reference proteome</keyword>
<protein>
    <submittedName>
        <fullName evidence="2">Acetyltransferase</fullName>
    </submittedName>
</protein>
<dbReference type="Proteomes" id="UP000245206">
    <property type="component" value="Unassembled WGS sequence"/>
</dbReference>
<gene>
    <name evidence="2" type="ORF">LPTSP2_11380</name>
</gene>
<dbReference type="AlphaFoldDB" id="A0A2P2DB74"/>
<keyword evidence="2" id="KW-0808">Transferase</keyword>
<dbReference type="Pfam" id="PF13508">
    <property type="entry name" value="Acetyltransf_7"/>
    <property type="match status" value="1"/>
</dbReference>
<proteinExistence type="predicted"/>
<evidence type="ECO:0000313" key="3">
    <source>
        <dbReference type="Proteomes" id="UP000245206"/>
    </source>
</evidence>
<dbReference type="OrthoDB" id="9787920at2"/>
<accession>A0A2P2DB74</accession>
<dbReference type="GO" id="GO:0016747">
    <property type="term" value="F:acyltransferase activity, transferring groups other than amino-acyl groups"/>
    <property type="evidence" value="ECO:0007669"/>
    <property type="project" value="InterPro"/>
</dbReference>
<dbReference type="CDD" id="cd04301">
    <property type="entry name" value="NAT_SF"/>
    <property type="match status" value="1"/>
</dbReference>
<dbReference type="RefSeq" id="WP_108959016.1">
    <property type="nucleotide sequence ID" value="NZ_BFAZ01000006.1"/>
</dbReference>